<evidence type="ECO:0000256" key="2">
    <source>
        <dbReference type="ARBA" id="ARBA00013194"/>
    </source>
</evidence>
<dbReference type="InterPro" id="IPR028974">
    <property type="entry name" value="TSP_type-3_rpt"/>
</dbReference>
<proteinExistence type="predicted"/>
<dbReference type="EC" id="5.2.1.8" evidence="2 4"/>
<dbReference type="InterPro" id="IPR018247">
    <property type="entry name" value="EF_Hand_1_Ca_BS"/>
</dbReference>
<evidence type="ECO:0000259" key="6">
    <source>
        <dbReference type="PROSITE" id="PS50059"/>
    </source>
</evidence>
<sequence>MKLNRISIFSFFVATAFVAISCKNDDDVSIEPPRDVTEVMLEDDEELQEFLATHFYNYEEFETPSEDFNYKIVFDTISGDNANKTALLDQVQDTTVYIDDADGEAVAHKLYYLTVREGIGERPHSCDSVFVRYTGSSLKGVDFDNSNVPVWFDLLSTVRGFSEFFPKLKTGVYEGLQSGVPTYSDYGIGAVFMPSGLAYFSDALTGVSAYSPLIFRADLLSYELADHDGDLVPSYLEYRDEDGEVLDTDEDGVADVYDTDDDGDGALTKDEIEYEDYNGDGEITFDEVTLTDSNDDGTPDYLDPDVYPEDE</sequence>
<comment type="catalytic activity">
    <reaction evidence="1 4">
        <text>[protein]-peptidylproline (omega=180) = [protein]-peptidylproline (omega=0)</text>
        <dbReference type="Rhea" id="RHEA:16237"/>
        <dbReference type="Rhea" id="RHEA-COMP:10747"/>
        <dbReference type="Rhea" id="RHEA-COMP:10748"/>
        <dbReference type="ChEBI" id="CHEBI:83833"/>
        <dbReference type="ChEBI" id="CHEBI:83834"/>
        <dbReference type="EC" id="5.2.1.8"/>
    </reaction>
</comment>
<dbReference type="InterPro" id="IPR001179">
    <property type="entry name" value="PPIase_FKBP_dom"/>
</dbReference>
<evidence type="ECO:0000256" key="4">
    <source>
        <dbReference type="PROSITE-ProRule" id="PRU00277"/>
    </source>
</evidence>
<name>A0A1I7FRG7_9FLAO</name>
<dbReference type="InterPro" id="IPR046357">
    <property type="entry name" value="PPIase_dom_sf"/>
</dbReference>
<dbReference type="AlphaFoldDB" id="A0A1I7FRG7"/>
<protein>
    <recommendedName>
        <fullName evidence="2 4">peptidylprolyl isomerase</fullName>
        <ecNumber evidence="2 4">5.2.1.8</ecNumber>
    </recommendedName>
</protein>
<evidence type="ECO:0000313" key="7">
    <source>
        <dbReference type="EMBL" id="SFU38809.1"/>
    </source>
</evidence>
<dbReference type="Proteomes" id="UP000199138">
    <property type="component" value="Unassembled WGS sequence"/>
</dbReference>
<feature type="region of interest" description="Disordered" evidence="5">
    <location>
        <begin position="288"/>
        <end position="311"/>
    </location>
</feature>
<feature type="domain" description="PPIase FKBP-type" evidence="6">
    <location>
        <begin position="126"/>
        <end position="223"/>
    </location>
</feature>
<keyword evidence="4" id="KW-0413">Isomerase</keyword>
<dbReference type="SUPFAM" id="SSF103647">
    <property type="entry name" value="TSP type-3 repeat"/>
    <property type="match status" value="1"/>
</dbReference>
<dbReference type="PROSITE" id="PS51257">
    <property type="entry name" value="PROKAR_LIPOPROTEIN"/>
    <property type="match status" value="1"/>
</dbReference>
<dbReference type="SUPFAM" id="SSF54534">
    <property type="entry name" value="FKBP-like"/>
    <property type="match status" value="1"/>
</dbReference>
<dbReference type="RefSeq" id="WP_093023769.1">
    <property type="nucleotide sequence ID" value="NZ_FPBK01000002.1"/>
</dbReference>
<dbReference type="STRING" id="1224947.SAMN05216480_102157"/>
<dbReference type="PROSITE" id="PS50059">
    <property type="entry name" value="FKBP_PPIASE"/>
    <property type="match status" value="1"/>
</dbReference>
<keyword evidence="8" id="KW-1185">Reference proteome</keyword>
<dbReference type="PROSITE" id="PS00018">
    <property type="entry name" value="EF_HAND_1"/>
    <property type="match status" value="1"/>
</dbReference>
<gene>
    <name evidence="7" type="ORF">SAMN05216480_102157</name>
</gene>
<evidence type="ECO:0000313" key="8">
    <source>
        <dbReference type="Proteomes" id="UP000199138"/>
    </source>
</evidence>
<feature type="compositionally biased region" description="Acidic residues" evidence="5">
    <location>
        <begin position="293"/>
        <end position="311"/>
    </location>
</feature>
<accession>A0A1I7FRG7</accession>
<evidence type="ECO:0000256" key="5">
    <source>
        <dbReference type="SAM" id="MobiDB-lite"/>
    </source>
</evidence>
<dbReference type="OrthoDB" id="1424215at2"/>
<dbReference type="GO" id="GO:0003755">
    <property type="term" value="F:peptidyl-prolyl cis-trans isomerase activity"/>
    <property type="evidence" value="ECO:0007669"/>
    <property type="project" value="UniProtKB-KW"/>
</dbReference>
<evidence type="ECO:0000256" key="1">
    <source>
        <dbReference type="ARBA" id="ARBA00000971"/>
    </source>
</evidence>
<dbReference type="Gene3D" id="3.10.50.40">
    <property type="match status" value="1"/>
</dbReference>
<keyword evidence="3 4" id="KW-0697">Rotamase</keyword>
<dbReference type="GO" id="GO:0005509">
    <property type="term" value="F:calcium ion binding"/>
    <property type="evidence" value="ECO:0007669"/>
    <property type="project" value="InterPro"/>
</dbReference>
<organism evidence="7 8">
    <name type="scientific">Pustulibacterium marinum</name>
    <dbReference type="NCBI Taxonomy" id="1224947"/>
    <lineage>
        <taxon>Bacteria</taxon>
        <taxon>Pseudomonadati</taxon>
        <taxon>Bacteroidota</taxon>
        <taxon>Flavobacteriia</taxon>
        <taxon>Flavobacteriales</taxon>
        <taxon>Flavobacteriaceae</taxon>
        <taxon>Pustulibacterium</taxon>
    </lineage>
</organism>
<reference evidence="7 8" key="1">
    <citation type="submission" date="2016-10" db="EMBL/GenBank/DDBJ databases">
        <authorList>
            <person name="de Groot N.N."/>
        </authorList>
    </citation>
    <scope>NUCLEOTIDE SEQUENCE [LARGE SCALE GENOMIC DNA]</scope>
    <source>
        <strain evidence="7 8">CGMCC 1.12333</strain>
    </source>
</reference>
<evidence type="ECO:0000256" key="3">
    <source>
        <dbReference type="ARBA" id="ARBA00023110"/>
    </source>
</evidence>
<dbReference type="EMBL" id="FPBK01000002">
    <property type="protein sequence ID" value="SFU38809.1"/>
    <property type="molecule type" value="Genomic_DNA"/>
</dbReference>